<sequence>MPIPRPSFLSCRSRSYDADTKTFERPGTRCLGTRSPHSSARKDSHSTSRDKLSPLAPTFGPRRGIVPSGTLDRRRRGPRYVPFVDQRLLATPGIRDVEPPMGDAKQIVPVAIVISGDEGRRAVWEPGWGYVEVDPASSAEDIEEAVEEVSV</sequence>
<reference evidence="2" key="1">
    <citation type="journal article" date="2020" name="Stud. Mycol.">
        <title>101 Dothideomycetes genomes: a test case for predicting lifestyles and emergence of pathogens.</title>
        <authorList>
            <person name="Haridas S."/>
            <person name="Albert R."/>
            <person name="Binder M."/>
            <person name="Bloem J."/>
            <person name="Labutti K."/>
            <person name="Salamov A."/>
            <person name="Andreopoulos B."/>
            <person name="Baker S."/>
            <person name="Barry K."/>
            <person name="Bills G."/>
            <person name="Bluhm B."/>
            <person name="Cannon C."/>
            <person name="Castanera R."/>
            <person name="Culley D."/>
            <person name="Daum C."/>
            <person name="Ezra D."/>
            <person name="Gonzalez J."/>
            <person name="Henrissat B."/>
            <person name="Kuo A."/>
            <person name="Liang C."/>
            <person name="Lipzen A."/>
            <person name="Lutzoni F."/>
            <person name="Magnuson J."/>
            <person name="Mondo S."/>
            <person name="Nolan M."/>
            <person name="Ohm R."/>
            <person name="Pangilinan J."/>
            <person name="Park H.-J."/>
            <person name="Ramirez L."/>
            <person name="Alfaro M."/>
            <person name="Sun H."/>
            <person name="Tritt A."/>
            <person name="Yoshinaga Y."/>
            <person name="Zwiers L.-H."/>
            <person name="Turgeon B."/>
            <person name="Goodwin S."/>
            <person name="Spatafora J."/>
            <person name="Crous P."/>
            <person name="Grigoriev I."/>
        </authorList>
    </citation>
    <scope>NUCLEOTIDE SEQUENCE</scope>
    <source>
        <strain evidence="2">CBS 690.94</strain>
    </source>
</reference>
<dbReference type="OrthoDB" id="3764847at2759"/>
<evidence type="ECO:0000313" key="3">
    <source>
        <dbReference type="Proteomes" id="UP000799764"/>
    </source>
</evidence>
<proteinExistence type="predicted"/>
<feature type="region of interest" description="Disordered" evidence="1">
    <location>
        <begin position="1"/>
        <end position="77"/>
    </location>
</feature>
<dbReference type="Proteomes" id="UP000799764">
    <property type="component" value="Unassembled WGS sequence"/>
</dbReference>
<name>A0A9P4UJ10_9PLEO</name>
<dbReference type="AlphaFoldDB" id="A0A9P4UJ10"/>
<evidence type="ECO:0000256" key="1">
    <source>
        <dbReference type="SAM" id="MobiDB-lite"/>
    </source>
</evidence>
<evidence type="ECO:0000313" key="2">
    <source>
        <dbReference type="EMBL" id="KAF2451193.1"/>
    </source>
</evidence>
<gene>
    <name evidence="2" type="ORF">P171DRAFT_478245</name>
</gene>
<feature type="compositionally biased region" description="Basic and acidic residues" evidence="1">
    <location>
        <begin position="14"/>
        <end position="27"/>
    </location>
</feature>
<keyword evidence="3" id="KW-1185">Reference proteome</keyword>
<accession>A0A9P4UJ10</accession>
<feature type="compositionally biased region" description="Basic and acidic residues" evidence="1">
    <location>
        <begin position="40"/>
        <end position="52"/>
    </location>
</feature>
<dbReference type="EMBL" id="MU001492">
    <property type="protein sequence ID" value="KAF2451193.1"/>
    <property type="molecule type" value="Genomic_DNA"/>
</dbReference>
<organism evidence="2 3">
    <name type="scientific">Karstenula rhodostoma CBS 690.94</name>
    <dbReference type="NCBI Taxonomy" id="1392251"/>
    <lineage>
        <taxon>Eukaryota</taxon>
        <taxon>Fungi</taxon>
        <taxon>Dikarya</taxon>
        <taxon>Ascomycota</taxon>
        <taxon>Pezizomycotina</taxon>
        <taxon>Dothideomycetes</taxon>
        <taxon>Pleosporomycetidae</taxon>
        <taxon>Pleosporales</taxon>
        <taxon>Massarineae</taxon>
        <taxon>Didymosphaeriaceae</taxon>
        <taxon>Karstenula</taxon>
    </lineage>
</organism>
<comment type="caution">
    <text evidence="2">The sequence shown here is derived from an EMBL/GenBank/DDBJ whole genome shotgun (WGS) entry which is preliminary data.</text>
</comment>
<protein>
    <submittedName>
        <fullName evidence="2">Uncharacterized protein</fullName>
    </submittedName>
</protein>